<dbReference type="InterPro" id="IPR027267">
    <property type="entry name" value="AH/BAR_dom_sf"/>
</dbReference>
<evidence type="ECO:0000256" key="1">
    <source>
        <dbReference type="SAM" id="Phobius"/>
    </source>
</evidence>
<keyword evidence="1" id="KW-0472">Membrane</keyword>
<feature type="transmembrane region" description="Helical" evidence="1">
    <location>
        <begin position="71"/>
        <end position="91"/>
    </location>
</feature>
<evidence type="ECO:0000313" key="2">
    <source>
        <dbReference type="EMBL" id="TGZ36921.1"/>
    </source>
</evidence>
<organism evidence="2 3">
    <name type="scientific">Temnothorax longispinosus</name>
    <dbReference type="NCBI Taxonomy" id="300112"/>
    <lineage>
        <taxon>Eukaryota</taxon>
        <taxon>Metazoa</taxon>
        <taxon>Ecdysozoa</taxon>
        <taxon>Arthropoda</taxon>
        <taxon>Hexapoda</taxon>
        <taxon>Insecta</taxon>
        <taxon>Pterygota</taxon>
        <taxon>Neoptera</taxon>
        <taxon>Endopterygota</taxon>
        <taxon>Hymenoptera</taxon>
        <taxon>Apocrita</taxon>
        <taxon>Aculeata</taxon>
        <taxon>Formicoidea</taxon>
        <taxon>Formicidae</taxon>
        <taxon>Myrmicinae</taxon>
        <taxon>Temnothorax</taxon>
    </lineage>
</organism>
<keyword evidence="1" id="KW-1133">Transmembrane helix</keyword>
<dbReference type="EMBL" id="QBLH01003655">
    <property type="protein sequence ID" value="TGZ36921.1"/>
    <property type="molecule type" value="Genomic_DNA"/>
</dbReference>
<dbReference type="Proteomes" id="UP000310200">
    <property type="component" value="Unassembled WGS sequence"/>
</dbReference>
<evidence type="ECO:0000313" key="3">
    <source>
        <dbReference type="Proteomes" id="UP000310200"/>
    </source>
</evidence>
<gene>
    <name evidence="2" type="ORF">DBV15_12254</name>
</gene>
<dbReference type="Gene3D" id="1.20.1270.60">
    <property type="entry name" value="Arfaptin homology (AH) domain/BAR domain"/>
    <property type="match status" value="1"/>
</dbReference>
<dbReference type="STRING" id="300112.A0A4S2JL19"/>
<keyword evidence="3" id="KW-1185">Reference proteome</keyword>
<sequence>MQNSVFKLEQQIAQHDETVKQVDEDLKSFSIKAMMDIERFQYQKVVDLKETLAAYCVLQFKLARKVDILNFIFYGIRVLRCFLTITLFFVVTTGSPSLAAHQRLSRKYTVKSLRHFTKQTVTEQ</sequence>
<comment type="caution">
    <text evidence="2">The sequence shown here is derived from an EMBL/GenBank/DDBJ whole genome shotgun (WGS) entry which is preliminary data.</text>
</comment>
<name>A0A4S2JL19_9HYME</name>
<reference evidence="2 3" key="1">
    <citation type="journal article" date="2019" name="Philos. Trans. R. Soc. Lond., B, Biol. Sci.">
        <title>Ant behaviour and brain gene expression of defending hosts depend on the ecological success of the intruding social parasite.</title>
        <authorList>
            <person name="Kaur R."/>
            <person name="Stoldt M."/>
            <person name="Jongepier E."/>
            <person name="Feldmeyer B."/>
            <person name="Menzel F."/>
            <person name="Bornberg-Bauer E."/>
            <person name="Foitzik S."/>
        </authorList>
    </citation>
    <scope>NUCLEOTIDE SEQUENCE [LARGE SCALE GENOMIC DNA]</scope>
    <source>
        <tissue evidence="2">Whole body</tissue>
    </source>
</reference>
<keyword evidence="1" id="KW-0812">Transmembrane</keyword>
<proteinExistence type="predicted"/>
<protein>
    <submittedName>
        <fullName evidence="2">Sorting nexin-4</fullName>
    </submittedName>
</protein>
<dbReference type="AlphaFoldDB" id="A0A4S2JL19"/>
<accession>A0A4S2JL19</accession>